<dbReference type="InterPro" id="IPR007066">
    <property type="entry name" value="RNA_pol_Rpb1_3"/>
</dbReference>
<reference evidence="8 9" key="1">
    <citation type="submission" date="2019-03" db="EMBL/GenBank/DDBJ databases">
        <title>An improved genome assembly of the fluke Schistosoma japonicum.</title>
        <authorList>
            <person name="Hu W."/>
            <person name="Luo F."/>
            <person name="Yin M."/>
            <person name="Mo X."/>
            <person name="Sun C."/>
            <person name="Wu Q."/>
            <person name="Zhu B."/>
            <person name="Xiang M."/>
            <person name="Wang J."/>
            <person name="Wang Y."/>
            <person name="Zhang T."/>
            <person name="Xu B."/>
            <person name="Zheng H."/>
            <person name="Feng Z."/>
        </authorList>
    </citation>
    <scope>NUCLEOTIDE SEQUENCE [LARGE SCALE GENOMIC DNA]</scope>
    <source>
        <strain evidence="8">HuSjv2</strain>
        <tissue evidence="8">Worms</tissue>
    </source>
</reference>
<name>A0A4Z2CKR6_SCHJA</name>
<dbReference type="GO" id="GO:0003899">
    <property type="term" value="F:DNA-directed RNA polymerase activity"/>
    <property type="evidence" value="ECO:0007669"/>
    <property type="project" value="UniProtKB-EC"/>
</dbReference>
<proteinExistence type="inferred from homology"/>
<dbReference type="AlphaFoldDB" id="A0A4Z2CKR6"/>
<dbReference type="InterPro" id="IPR045867">
    <property type="entry name" value="DNA-dir_RpoC_beta_prime"/>
</dbReference>
<dbReference type="InterPro" id="IPR006592">
    <property type="entry name" value="RNA_pol_N"/>
</dbReference>
<evidence type="ECO:0000256" key="1">
    <source>
        <dbReference type="ARBA" id="ARBA00006460"/>
    </source>
</evidence>
<dbReference type="EC" id="2.7.7.6" evidence="2"/>
<evidence type="ECO:0000259" key="7">
    <source>
        <dbReference type="SMART" id="SM00663"/>
    </source>
</evidence>
<dbReference type="GO" id="GO:0003677">
    <property type="term" value="F:DNA binding"/>
    <property type="evidence" value="ECO:0007669"/>
    <property type="project" value="InterPro"/>
</dbReference>
<dbReference type="EMBL" id="SKCS01000799">
    <property type="protein sequence ID" value="TNN04839.1"/>
    <property type="molecule type" value="Genomic_DNA"/>
</dbReference>
<dbReference type="Gene3D" id="1.10.274.100">
    <property type="entry name" value="RNA polymerase Rpb1, domain 3"/>
    <property type="match status" value="1"/>
</dbReference>
<dbReference type="InterPro" id="IPR042102">
    <property type="entry name" value="RNA_pol_Rpb1_3_sf"/>
</dbReference>
<sequence length="97" mass="10749">MGMGVISIDLIGISMAVVKPFRTFRFNPCCCTPFNADFDGDEMNIHLPQTEAARAEAKHLMLSLKNIVSPKNGEPLISPIQDLITATHLLTFERCFP</sequence>
<dbReference type="SUPFAM" id="SSF64484">
    <property type="entry name" value="beta and beta-prime subunits of DNA dependent RNA-polymerase"/>
    <property type="match status" value="1"/>
</dbReference>
<accession>A0A4Z2CKR6</accession>
<dbReference type="GO" id="GO:0031981">
    <property type="term" value="C:nuclear lumen"/>
    <property type="evidence" value="ECO:0007669"/>
    <property type="project" value="UniProtKB-ARBA"/>
</dbReference>
<dbReference type="Pfam" id="PF04983">
    <property type="entry name" value="RNA_pol_Rpb1_3"/>
    <property type="match status" value="1"/>
</dbReference>
<gene>
    <name evidence="8" type="ORF">EWB00_010382</name>
</gene>
<comment type="similarity">
    <text evidence="1">Belongs to the RNA polymerase beta' chain family.</text>
</comment>
<dbReference type="GO" id="GO:0000428">
    <property type="term" value="C:DNA-directed RNA polymerase complex"/>
    <property type="evidence" value="ECO:0007669"/>
    <property type="project" value="UniProtKB-KW"/>
</dbReference>
<keyword evidence="4" id="KW-0808">Transferase</keyword>
<keyword evidence="6" id="KW-0804">Transcription</keyword>
<dbReference type="PANTHER" id="PTHR19376">
    <property type="entry name" value="DNA-DIRECTED RNA POLYMERASE"/>
    <property type="match status" value="1"/>
</dbReference>
<dbReference type="PANTHER" id="PTHR19376:SF32">
    <property type="entry name" value="DNA-DIRECTED RNA POLYMERASE III SUBUNIT RPC1"/>
    <property type="match status" value="1"/>
</dbReference>
<evidence type="ECO:0000313" key="8">
    <source>
        <dbReference type="EMBL" id="TNN04839.1"/>
    </source>
</evidence>
<dbReference type="STRING" id="6182.A0A4Z2CKR6"/>
<dbReference type="InterPro" id="IPR000722">
    <property type="entry name" value="RNA_pol_asu"/>
</dbReference>
<comment type="caution">
    <text evidence="8">The sequence shown here is derived from an EMBL/GenBank/DDBJ whole genome shotgun (WGS) entry which is preliminary data.</text>
</comment>
<evidence type="ECO:0000256" key="2">
    <source>
        <dbReference type="ARBA" id="ARBA00012418"/>
    </source>
</evidence>
<evidence type="ECO:0000256" key="4">
    <source>
        <dbReference type="ARBA" id="ARBA00022679"/>
    </source>
</evidence>
<protein>
    <recommendedName>
        <fullName evidence="2">DNA-directed RNA polymerase</fullName>
        <ecNumber evidence="2">2.7.7.6</ecNumber>
    </recommendedName>
</protein>
<dbReference type="Proteomes" id="UP000311919">
    <property type="component" value="Unassembled WGS sequence"/>
</dbReference>
<evidence type="ECO:0000256" key="6">
    <source>
        <dbReference type="ARBA" id="ARBA00023163"/>
    </source>
</evidence>
<keyword evidence="9" id="KW-1185">Reference proteome</keyword>
<dbReference type="Gene3D" id="2.40.40.20">
    <property type="match status" value="1"/>
</dbReference>
<evidence type="ECO:0000256" key="3">
    <source>
        <dbReference type="ARBA" id="ARBA00022478"/>
    </source>
</evidence>
<dbReference type="OrthoDB" id="270392at2759"/>
<evidence type="ECO:0000313" key="9">
    <source>
        <dbReference type="Proteomes" id="UP000311919"/>
    </source>
</evidence>
<dbReference type="Pfam" id="PF00623">
    <property type="entry name" value="RNA_pol_Rpb1_2"/>
    <property type="match status" value="1"/>
</dbReference>
<dbReference type="GO" id="GO:0006351">
    <property type="term" value="P:DNA-templated transcription"/>
    <property type="evidence" value="ECO:0007669"/>
    <property type="project" value="InterPro"/>
</dbReference>
<evidence type="ECO:0000256" key="5">
    <source>
        <dbReference type="ARBA" id="ARBA00022695"/>
    </source>
</evidence>
<dbReference type="SMART" id="SM00663">
    <property type="entry name" value="RPOLA_N"/>
    <property type="match status" value="1"/>
</dbReference>
<keyword evidence="3 8" id="KW-0240">DNA-directed RNA polymerase</keyword>
<keyword evidence="5" id="KW-0548">Nucleotidyltransferase</keyword>
<feature type="domain" description="RNA polymerase N-terminal" evidence="7">
    <location>
        <begin position="2"/>
        <end position="91"/>
    </location>
</feature>
<organism evidence="8 9">
    <name type="scientific">Schistosoma japonicum</name>
    <name type="common">Blood fluke</name>
    <dbReference type="NCBI Taxonomy" id="6182"/>
    <lineage>
        <taxon>Eukaryota</taxon>
        <taxon>Metazoa</taxon>
        <taxon>Spiralia</taxon>
        <taxon>Lophotrochozoa</taxon>
        <taxon>Platyhelminthes</taxon>
        <taxon>Trematoda</taxon>
        <taxon>Digenea</taxon>
        <taxon>Strigeidida</taxon>
        <taxon>Schistosomatoidea</taxon>
        <taxon>Schistosomatidae</taxon>
        <taxon>Schistosoma</taxon>
    </lineage>
</organism>